<evidence type="ECO:0000259" key="7">
    <source>
        <dbReference type="Pfam" id="PF16177"/>
    </source>
</evidence>
<dbReference type="GO" id="GO:0006629">
    <property type="term" value="P:lipid metabolic process"/>
    <property type="evidence" value="ECO:0007669"/>
    <property type="project" value="InterPro"/>
</dbReference>
<dbReference type="Pfam" id="PF13193">
    <property type="entry name" value="AMP-binding_C"/>
    <property type="match status" value="1"/>
</dbReference>
<dbReference type="Proteomes" id="UP000244867">
    <property type="component" value="Unassembled WGS sequence"/>
</dbReference>
<dbReference type="OrthoDB" id="9803968at2"/>
<keyword evidence="3" id="KW-0547">Nucleotide-binding</keyword>
<gene>
    <name evidence="8" type="ORF">C7S10_19300</name>
</gene>
<evidence type="ECO:0000259" key="5">
    <source>
        <dbReference type="Pfam" id="PF00501"/>
    </source>
</evidence>
<dbReference type="InterPro" id="IPR020845">
    <property type="entry name" value="AMP-binding_CS"/>
</dbReference>
<feature type="domain" description="AMP-dependent synthetase/ligase" evidence="5">
    <location>
        <begin position="108"/>
        <end position="474"/>
    </location>
</feature>
<reference evidence="8 9" key="1">
    <citation type="submission" date="2018-03" db="EMBL/GenBank/DDBJ databases">
        <authorList>
            <person name="Keele B.F."/>
        </authorList>
    </citation>
    <scope>NUCLEOTIDE SEQUENCE [LARGE SCALE GENOMIC DNA]</scope>
    <source>
        <strain evidence="8 9">IB-3</strain>
    </source>
</reference>
<evidence type="ECO:0000259" key="6">
    <source>
        <dbReference type="Pfam" id="PF13193"/>
    </source>
</evidence>
<feature type="domain" description="Acetyl-coenzyme A synthetase N-terminal" evidence="7">
    <location>
        <begin position="41"/>
        <end position="97"/>
    </location>
</feature>
<dbReference type="Gene3D" id="3.30.300.30">
    <property type="match status" value="1"/>
</dbReference>
<dbReference type="GO" id="GO:0030729">
    <property type="term" value="F:acetoacetate-CoA ligase activity"/>
    <property type="evidence" value="ECO:0007669"/>
    <property type="project" value="InterPro"/>
</dbReference>
<evidence type="ECO:0000256" key="3">
    <source>
        <dbReference type="ARBA" id="ARBA00022741"/>
    </source>
</evidence>
<feature type="domain" description="AMP-binding enzyme C-terminal" evidence="6">
    <location>
        <begin position="545"/>
        <end position="616"/>
    </location>
</feature>
<dbReference type="RefSeq" id="WP_108346084.1">
    <property type="nucleotide sequence ID" value="NZ_PYXZ01000010.1"/>
</dbReference>
<dbReference type="InterPro" id="IPR042099">
    <property type="entry name" value="ANL_N_sf"/>
</dbReference>
<sequence length="663" mass="71505">MSAPTEPAPVWQPDPSTVASSAITRFAEDATARTGRDLSDYRDLWSWSVEDLDGFWSSVWTFFDVQADGSPARVLTDEAMPGATWFPDVRLNYAEQALRHALDPALADSVAVTSIGEDGDVTRTTWRELRQQVGAVAGWLRNQGVEPGTRVVGYLPNTTPTLVAFLATASIGAIWSACAQDYSGAGAATRFAQLEPTVLIAADGYRWNGRAHDRRAEVDALRDALPTLRAVVHVPNLGLEPPPGATSWAEVTDALCEPRFDRLTFDAPLWVLFSSGTTGVPKGIVHGHGGVLLEHLKTLGLHMDLGPGRPLFWYTTTNWMMWNLVASGLLVGAPVVLYDGSPAHPGPDRLWRIAADERAHLLGVSPGYLLGSAQADLWPGRDLDLSSLRTIGATGAPVTAASYHWVAEHVGANIQLASTTGGTDVVAGFAGSAPTTPVWPGEISAPNLGVALESWSSDGEPVVGEVGELVVTRPMPSMPVFFWNDPDEERYRDSYFSTYPGVWRHGDWMEVTDRGSLVVSGRSDSTLNRHGVRLGSADIYATVDRVPEIRESLVIGAELGDGGYWLVLFVVLADGIELTDDLVSHVTGAIRAGASPRHVPDDVIAVPAIPHTRTGKKLEIPVKRLIQGHPLDKVASKDAVDDFEALARFQDFSRLTTTNSENR</sequence>
<organism evidence="8 9">
    <name type="scientific">Nocardioides currus</name>
    <dbReference type="NCBI Taxonomy" id="2133958"/>
    <lineage>
        <taxon>Bacteria</taxon>
        <taxon>Bacillati</taxon>
        <taxon>Actinomycetota</taxon>
        <taxon>Actinomycetes</taxon>
        <taxon>Propionibacteriales</taxon>
        <taxon>Nocardioidaceae</taxon>
        <taxon>Nocardioides</taxon>
    </lineage>
</organism>
<keyword evidence="4" id="KW-0067">ATP-binding</keyword>
<dbReference type="PANTHER" id="PTHR42921:SF1">
    <property type="entry name" value="ACETOACETYL-COA SYNTHETASE"/>
    <property type="match status" value="1"/>
</dbReference>
<dbReference type="InterPro" id="IPR045851">
    <property type="entry name" value="AMP-bd_C_sf"/>
</dbReference>
<dbReference type="SUPFAM" id="SSF56801">
    <property type="entry name" value="Acetyl-CoA synthetase-like"/>
    <property type="match status" value="1"/>
</dbReference>
<evidence type="ECO:0000313" key="9">
    <source>
        <dbReference type="Proteomes" id="UP000244867"/>
    </source>
</evidence>
<evidence type="ECO:0000256" key="2">
    <source>
        <dbReference type="ARBA" id="ARBA00022598"/>
    </source>
</evidence>
<dbReference type="GO" id="GO:0005524">
    <property type="term" value="F:ATP binding"/>
    <property type="evidence" value="ECO:0007669"/>
    <property type="project" value="UniProtKB-KW"/>
</dbReference>
<accession>A0A2R7YT91</accession>
<dbReference type="InterPro" id="IPR000873">
    <property type="entry name" value="AMP-dep_synth/lig_dom"/>
</dbReference>
<name>A0A2R7YT91_9ACTN</name>
<proteinExistence type="inferred from homology"/>
<comment type="similarity">
    <text evidence="1">Belongs to the ATP-dependent AMP-binding enzyme family.</text>
</comment>
<dbReference type="NCBIfam" id="TIGR01217">
    <property type="entry name" value="ac_ac_CoA_syn"/>
    <property type="match status" value="1"/>
</dbReference>
<dbReference type="InterPro" id="IPR032387">
    <property type="entry name" value="ACAS_N"/>
</dbReference>
<comment type="caution">
    <text evidence="8">The sequence shown here is derived from an EMBL/GenBank/DDBJ whole genome shotgun (WGS) entry which is preliminary data.</text>
</comment>
<evidence type="ECO:0000313" key="8">
    <source>
        <dbReference type="EMBL" id="PUA79514.1"/>
    </source>
</evidence>
<evidence type="ECO:0000256" key="1">
    <source>
        <dbReference type="ARBA" id="ARBA00006432"/>
    </source>
</evidence>
<dbReference type="PANTHER" id="PTHR42921">
    <property type="entry name" value="ACETOACETYL-COA SYNTHETASE"/>
    <property type="match status" value="1"/>
</dbReference>
<evidence type="ECO:0000256" key="4">
    <source>
        <dbReference type="ARBA" id="ARBA00022840"/>
    </source>
</evidence>
<protein>
    <submittedName>
        <fullName evidence="8">Acetoacetate--CoA ligase</fullName>
    </submittedName>
</protein>
<dbReference type="Pfam" id="PF16177">
    <property type="entry name" value="ACAS_N"/>
    <property type="match status" value="1"/>
</dbReference>
<keyword evidence="9" id="KW-1185">Reference proteome</keyword>
<dbReference type="AlphaFoldDB" id="A0A2R7YT91"/>
<dbReference type="EMBL" id="PYXZ01000010">
    <property type="protein sequence ID" value="PUA79514.1"/>
    <property type="molecule type" value="Genomic_DNA"/>
</dbReference>
<dbReference type="InterPro" id="IPR025110">
    <property type="entry name" value="AMP-bd_C"/>
</dbReference>
<dbReference type="InterPro" id="IPR005914">
    <property type="entry name" value="Acac_CoA_synth"/>
</dbReference>
<dbReference type="PROSITE" id="PS00455">
    <property type="entry name" value="AMP_BINDING"/>
    <property type="match status" value="1"/>
</dbReference>
<dbReference type="NCBIfam" id="NF002937">
    <property type="entry name" value="PRK03584.1"/>
    <property type="match status" value="1"/>
</dbReference>
<keyword evidence="2 8" id="KW-0436">Ligase</keyword>
<dbReference type="Pfam" id="PF00501">
    <property type="entry name" value="AMP-binding"/>
    <property type="match status" value="1"/>
</dbReference>
<dbReference type="Gene3D" id="3.40.50.12780">
    <property type="entry name" value="N-terminal domain of ligase-like"/>
    <property type="match status" value="1"/>
</dbReference>